<keyword evidence="1" id="KW-0456">Lyase</keyword>
<reference evidence="2" key="1">
    <citation type="submission" date="2016-11" db="EMBL/GenBank/DDBJ databases">
        <authorList>
            <person name="Varghese N."/>
            <person name="Submissions S."/>
        </authorList>
    </citation>
    <scope>NUCLEOTIDE SEQUENCE [LARGE SCALE GENOMIC DNA]</scope>
    <source>
        <strain evidence="2">DSM 17957</strain>
    </source>
</reference>
<evidence type="ECO:0000313" key="1">
    <source>
        <dbReference type="EMBL" id="SHJ00850.1"/>
    </source>
</evidence>
<dbReference type="PANTHER" id="PTHR43075">
    <property type="entry name" value="FORMATE LYASE ACTIVATING ENZYME, PUTATIVE (AFU_ORTHOLOGUE AFUA_2G15630)-RELATED"/>
    <property type="match status" value="1"/>
</dbReference>
<dbReference type="InterPro" id="IPR040085">
    <property type="entry name" value="MJ0674-like"/>
</dbReference>
<organism evidence="1 2">
    <name type="scientific">Geosporobacter subterraneus DSM 17957</name>
    <dbReference type="NCBI Taxonomy" id="1121919"/>
    <lineage>
        <taxon>Bacteria</taxon>
        <taxon>Bacillati</taxon>
        <taxon>Bacillota</taxon>
        <taxon>Clostridia</taxon>
        <taxon>Peptostreptococcales</taxon>
        <taxon>Thermotaleaceae</taxon>
        <taxon>Geosporobacter</taxon>
    </lineage>
</organism>
<dbReference type="GO" id="GO:0016829">
    <property type="term" value="F:lyase activity"/>
    <property type="evidence" value="ECO:0007669"/>
    <property type="project" value="UniProtKB-KW"/>
</dbReference>
<dbReference type="EMBL" id="FQZV01000012">
    <property type="protein sequence ID" value="SHJ00850.1"/>
    <property type="molecule type" value="Genomic_DNA"/>
</dbReference>
<dbReference type="PANTHER" id="PTHR43075:SF1">
    <property type="entry name" value="FORMATE LYASE ACTIVATING ENZYME, PUTATIVE (AFU_ORTHOLOGUE AFUA_2G15630)-RELATED"/>
    <property type="match status" value="1"/>
</dbReference>
<dbReference type="OrthoDB" id="9781783at2"/>
<protein>
    <submittedName>
        <fullName evidence="1">Putative pyruvate formate lyase activating enzyme</fullName>
    </submittedName>
</protein>
<dbReference type="InterPro" id="IPR013785">
    <property type="entry name" value="Aldolase_TIM"/>
</dbReference>
<proteinExistence type="predicted"/>
<keyword evidence="1" id="KW-0670">Pyruvate</keyword>
<dbReference type="SUPFAM" id="SSF102114">
    <property type="entry name" value="Radical SAM enzymes"/>
    <property type="match status" value="1"/>
</dbReference>
<keyword evidence="2" id="KW-1185">Reference proteome</keyword>
<name>A0A1M6FT68_9FIRM</name>
<evidence type="ECO:0000313" key="2">
    <source>
        <dbReference type="Proteomes" id="UP000184536"/>
    </source>
</evidence>
<dbReference type="STRING" id="1121919.SAMN02745975_01079"/>
<sequence>MLTDMMLALQRKGCHNINLVSPGHIIPQIVEAIYIAANRGLQIPIVYNSNGYDLTDSLRLLKDIIDIYLPDLKFADDEKAYRYMGVKHYYTIAKEALREMHDQVGGLRTDDNNVAYRGLMIRHLVLPENLADTDKIMDFIVQELGPDTYVNIMPQYYPAHQAYNYPELSRSITKKEYQQAVSAAKAAGLKGLVHSL</sequence>
<accession>A0A1M6FT68</accession>
<dbReference type="Gene3D" id="3.20.20.70">
    <property type="entry name" value="Aldolase class I"/>
    <property type="match status" value="1"/>
</dbReference>
<dbReference type="RefSeq" id="WP_110940337.1">
    <property type="nucleotide sequence ID" value="NZ_FQZV01000012.1"/>
</dbReference>
<gene>
    <name evidence="1" type="ORF">SAMN02745975_01079</name>
</gene>
<dbReference type="InterPro" id="IPR058240">
    <property type="entry name" value="rSAM_sf"/>
</dbReference>
<dbReference type="AlphaFoldDB" id="A0A1M6FT68"/>
<dbReference type="Proteomes" id="UP000184536">
    <property type="component" value="Unassembled WGS sequence"/>
</dbReference>